<proteinExistence type="predicted"/>
<gene>
    <name evidence="1" type="ORF">OJF2_43370</name>
</gene>
<organism evidence="1 2">
    <name type="scientific">Aquisphaera giovannonii</name>
    <dbReference type="NCBI Taxonomy" id="406548"/>
    <lineage>
        <taxon>Bacteria</taxon>
        <taxon>Pseudomonadati</taxon>
        <taxon>Planctomycetota</taxon>
        <taxon>Planctomycetia</taxon>
        <taxon>Isosphaerales</taxon>
        <taxon>Isosphaeraceae</taxon>
        <taxon>Aquisphaera</taxon>
    </lineage>
</organism>
<evidence type="ECO:0000313" key="1">
    <source>
        <dbReference type="EMBL" id="QEH35780.1"/>
    </source>
</evidence>
<dbReference type="KEGG" id="agv:OJF2_43370"/>
<protein>
    <submittedName>
        <fullName evidence="1">Uncharacterized protein</fullName>
    </submittedName>
</protein>
<reference evidence="1 2" key="1">
    <citation type="submission" date="2019-08" db="EMBL/GenBank/DDBJ databases">
        <title>Deep-cultivation of Planctomycetes and their phenomic and genomic characterization uncovers novel biology.</title>
        <authorList>
            <person name="Wiegand S."/>
            <person name="Jogler M."/>
            <person name="Boedeker C."/>
            <person name="Pinto D."/>
            <person name="Vollmers J."/>
            <person name="Rivas-Marin E."/>
            <person name="Kohn T."/>
            <person name="Peeters S.H."/>
            <person name="Heuer A."/>
            <person name="Rast P."/>
            <person name="Oberbeckmann S."/>
            <person name="Bunk B."/>
            <person name="Jeske O."/>
            <person name="Meyerdierks A."/>
            <person name="Storesund J.E."/>
            <person name="Kallscheuer N."/>
            <person name="Luecker S."/>
            <person name="Lage O.M."/>
            <person name="Pohl T."/>
            <person name="Merkel B.J."/>
            <person name="Hornburger P."/>
            <person name="Mueller R.-W."/>
            <person name="Bruemmer F."/>
            <person name="Labrenz M."/>
            <person name="Spormann A.M."/>
            <person name="Op den Camp H."/>
            <person name="Overmann J."/>
            <person name="Amann R."/>
            <person name="Jetten M.S.M."/>
            <person name="Mascher T."/>
            <person name="Medema M.H."/>
            <person name="Devos D.P."/>
            <person name="Kaster A.-K."/>
            <person name="Ovreas L."/>
            <person name="Rohde M."/>
            <person name="Galperin M.Y."/>
            <person name="Jogler C."/>
        </authorList>
    </citation>
    <scope>NUCLEOTIDE SEQUENCE [LARGE SCALE GENOMIC DNA]</scope>
    <source>
        <strain evidence="1 2">OJF2</strain>
    </source>
</reference>
<dbReference type="Proteomes" id="UP000324233">
    <property type="component" value="Chromosome"/>
</dbReference>
<evidence type="ECO:0000313" key="2">
    <source>
        <dbReference type="Proteomes" id="UP000324233"/>
    </source>
</evidence>
<dbReference type="EMBL" id="CP042997">
    <property type="protein sequence ID" value="QEH35780.1"/>
    <property type="molecule type" value="Genomic_DNA"/>
</dbReference>
<accession>A0A5B9W770</accession>
<keyword evidence="2" id="KW-1185">Reference proteome</keyword>
<name>A0A5B9W770_9BACT</name>
<sequence>MPRTRVTITNVADRREQLRVASRIRTQAVEALRPRLDPENPLNGVHRNRDGQPYFEFNADDFDAVRRFLADHDAGHGIVVTEATERLGEACVNCGNVAGPTLPTVCPNCGFRDIDPCPICGNEVSRRDYRRSGPIFTCPTAINGHYHHVRLTFNEPLFERDGSFRQPLVIVSPAED</sequence>
<dbReference type="AlphaFoldDB" id="A0A5B9W770"/>
<dbReference type="RefSeq" id="WP_148595531.1">
    <property type="nucleotide sequence ID" value="NZ_CP042997.1"/>
</dbReference>